<evidence type="ECO:0008006" key="3">
    <source>
        <dbReference type="Google" id="ProtNLM"/>
    </source>
</evidence>
<dbReference type="InterPro" id="IPR011006">
    <property type="entry name" value="CheY-like_superfamily"/>
</dbReference>
<evidence type="ECO:0000313" key="2">
    <source>
        <dbReference type="Proteomes" id="UP000192599"/>
    </source>
</evidence>
<name>A0A1V9V9R4_9BACT</name>
<feature type="non-terminal residue" evidence="1">
    <location>
        <position position="1"/>
    </location>
</feature>
<protein>
    <recommendedName>
        <fullName evidence="3">Response regulator</fullName>
    </recommendedName>
</protein>
<dbReference type="AlphaFoldDB" id="A0A1V9V9R4"/>
<dbReference type="EMBL" id="LNTC01000297">
    <property type="protein sequence ID" value="OQR40633.1"/>
    <property type="molecule type" value="Genomic_DNA"/>
</dbReference>
<proteinExistence type="predicted"/>
<reference evidence="1 2" key="1">
    <citation type="submission" date="2017-04" db="EMBL/GenBank/DDBJ databases">
        <title>Accumulation and expression of multiple antibiotic resistance genes in Arcobacter cryaerophilus that thrives in sewage.</title>
        <authorList>
            <person name="Millar J.A."/>
            <person name="Raghavan R."/>
        </authorList>
    </citation>
    <scope>NUCLEOTIDE SEQUENCE [LARGE SCALE GENOMIC DNA]</scope>
    <source>
        <strain evidence="1 2">AZT-1</strain>
    </source>
</reference>
<dbReference type="SUPFAM" id="SSF52172">
    <property type="entry name" value="CheY-like"/>
    <property type="match status" value="1"/>
</dbReference>
<gene>
    <name evidence="1" type="ORF">AS859_10535</name>
</gene>
<accession>A0A1V9V9R4</accession>
<sequence>ISFNDLLVLDMDMPSENFDNIASKANSVLALTPKIVISSKSDDENISKAVNIQAYSFFTLYK</sequence>
<evidence type="ECO:0000313" key="1">
    <source>
        <dbReference type="EMBL" id="OQR40633.1"/>
    </source>
</evidence>
<dbReference type="Proteomes" id="UP000192599">
    <property type="component" value="Unassembled WGS sequence"/>
</dbReference>
<comment type="caution">
    <text evidence="1">The sequence shown here is derived from an EMBL/GenBank/DDBJ whole genome shotgun (WGS) entry which is preliminary data.</text>
</comment>
<organism evidence="1 2">
    <name type="scientific">Aliarcobacter cryaerophilus</name>
    <dbReference type="NCBI Taxonomy" id="28198"/>
    <lineage>
        <taxon>Bacteria</taxon>
        <taxon>Pseudomonadati</taxon>
        <taxon>Campylobacterota</taxon>
        <taxon>Epsilonproteobacteria</taxon>
        <taxon>Campylobacterales</taxon>
        <taxon>Arcobacteraceae</taxon>
        <taxon>Aliarcobacter</taxon>
    </lineage>
</organism>